<proteinExistence type="predicted"/>
<dbReference type="EMBL" id="DUJP01000033">
    <property type="protein sequence ID" value="HII47732.1"/>
    <property type="molecule type" value="Genomic_DNA"/>
</dbReference>
<evidence type="ECO:0000313" key="2">
    <source>
        <dbReference type="Proteomes" id="UP000651120"/>
    </source>
</evidence>
<dbReference type="Proteomes" id="UP000651120">
    <property type="component" value="Unassembled WGS sequence"/>
</dbReference>
<comment type="caution">
    <text evidence="1">The sequence shown here is derived from an EMBL/GenBank/DDBJ whole genome shotgun (WGS) entry which is preliminary data.</text>
</comment>
<evidence type="ECO:0000313" key="1">
    <source>
        <dbReference type="EMBL" id="HII47732.1"/>
    </source>
</evidence>
<dbReference type="AlphaFoldDB" id="A0A832SZD5"/>
<sequence>MSKEEIEAIEAGLKCAVENSAYTLTDFYEKCTTAVDTIKFQSAADKYLQLVTVWEERGEEGAHSARKSGVRVDEQIRRINGQDNRVVVAVHYGVGPPLNAPTA</sequence>
<organism evidence="1 2">
    <name type="scientific">Pyrobaculum aerophilum</name>
    <dbReference type="NCBI Taxonomy" id="13773"/>
    <lineage>
        <taxon>Archaea</taxon>
        <taxon>Thermoproteota</taxon>
        <taxon>Thermoprotei</taxon>
        <taxon>Thermoproteales</taxon>
        <taxon>Thermoproteaceae</taxon>
        <taxon>Pyrobaculum</taxon>
    </lineage>
</organism>
<accession>A0A832SZD5</accession>
<name>A0A832SZD5_9CREN</name>
<reference evidence="1" key="1">
    <citation type="journal article" date="2020" name="bioRxiv">
        <title>A rank-normalized archaeal taxonomy based on genome phylogeny resolves widespread incomplete and uneven classifications.</title>
        <authorList>
            <person name="Rinke C."/>
            <person name="Chuvochina M."/>
            <person name="Mussig A.J."/>
            <person name="Chaumeil P.-A."/>
            <person name="Waite D.W."/>
            <person name="Whitman W.B."/>
            <person name="Parks D.H."/>
            <person name="Hugenholtz P."/>
        </authorList>
    </citation>
    <scope>NUCLEOTIDE SEQUENCE</scope>
    <source>
        <strain evidence="1">UBA8839</strain>
    </source>
</reference>
<protein>
    <submittedName>
        <fullName evidence="1">Uncharacterized protein</fullName>
    </submittedName>
</protein>
<gene>
    <name evidence="1" type="ORF">HA333_09935</name>
</gene>